<dbReference type="Proteomes" id="UP000823775">
    <property type="component" value="Unassembled WGS sequence"/>
</dbReference>
<dbReference type="EMBL" id="JACEIK010001312">
    <property type="protein sequence ID" value="MCD7468267.1"/>
    <property type="molecule type" value="Genomic_DNA"/>
</dbReference>
<sequence length="238" mass="25805">MITTIPGQFFLKPPNYLLKGVLQTPVGVGVTVRTRKANNSCAPSLFSNLFFVNHGYGVNPRLCSGITWACNDGAGEVYVNPQQSSPADSSFNTGDGYIALFVRMLGLDHDPLDENRHFRGSVNLTVGLLRSESDAACEAAAGLLRMTSSVKEQSLCMLIDLSVDEKLRNKIANSDLLPLLISSWRMKALRVKEAAGGVLANLALSASNHKNIIEAGVIPKLVRPVDSCTFFCKDIYRS</sequence>
<organism evidence="1 2">
    <name type="scientific">Datura stramonium</name>
    <name type="common">Jimsonweed</name>
    <name type="synonym">Common thornapple</name>
    <dbReference type="NCBI Taxonomy" id="4076"/>
    <lineage>
        <taxon>Eukaryota</taxon>
        <taxon>Viridiplantae</taxon>
        <taxon>Streptophyta</taxon>
        <taxon>Embryophyta</taxon>
        <taxon>Tracheophyta</taxon>
        <taxon>Spermatophyta</taxon>
        <taxon>Magnoliopsida</taxon>
        <taxon>eudicotyledons</taxon>
        <taxon>Gunneridae</taxon>
        <taxon>Pentapetalae</taxon>
        <taxon>asterids</taxon>
        <taxon>lamiids</taxon>
        <taxon>Solanales</taxon>
        <taxon>Solanaceae</taxon>
        <taxon>Solanoideae</taxon>
        <taxon>Datureae</taxon>
        <taxon>Datura</taxon>
    </lineage>
</organism>
<dbReference type="SUPFAM" id="SSF48371">
    <property type="entry name" value="ARM repeat"/>
    <property type="match status" value="1"/>
</dbReference>
<accession>A0ABS8TA34</accession>
<evidence type="ECO:0000313" key="1">
    <source>
        <dbReference type="EMBL" id="MCD7468267.1"/>
    </source>
</evidence>
<dbReference type="InterPro" id="IPR011989">
    <property type="entry name" value="ARM-like"/>
</dbReference>
<dbReference type="InterPro" id="IPR016024">
    <property type="entry name" value="ARM-type_fold"/>
</dbReference>
<name>A0ABS8TA34_DATST</name>
<reference evidence="1 2" key="1">
    <citation type="journal article" date="2021" name="BMC Genomics">
        <title>Datura genome reveals duplications of psychoactive alkaloid biosynthetic genes and high mutation rate following tissue culture.</title>
        <authorList>
            <person name="Rajewski A."/>
            <person name="Carter-House D."/>
            <person name="Stajich J."/>
            <person name="Litt A."/>
        </authorList>
    </citation>
    <scope>NUCLEOTIDE SEQUENCE [LARGE SCALE GENOMIC DNA]</scope>
    <source>
        <strain evidence="1">AR-01</strain>
    </source>
</reference>
<dbReference type="PANTHER" id="PTHR47451">
    <property type="entry name" value="ARM REPEAT SUPERFAMILY PROTEIN"/>
    <property type="match status" value="1"/>
</dbReference>
<evidence type="ECO:0000313" key="2">
    <source>
        <dbReference type="Proteomes" id="UP000823775"/>
    </source>
</evidence>
<keyword evidence="2" id="KW-1185">Reference proteome</keyword>
<dbReference type="Gene3D" id="1.25.10.10">
    <property type="entry name" value="Leucine-rich Repeat Variant"/>
    <property type="match status" value="1"/>
</dbReference>
<comment type="caution">
    <text evidence="1">The sequence shown here is derived from an EMBL/GenBank/DDBJ whole genome shotgun (WGS) entry which is preliminary data.</text>
</comment>
<protein>
    <submittedName>
        <fullName evidence="1">Uncharacterized protein</fullName>
    </submittedName>
</protein>
<gene>
    <name evidence="1" type="ORF">HAX54_006283</name>
</gene>
<proteinExistence type="predicted"/>
<dbReference type="PANTHER" id="PTHR47451:SF1">
    <property type="entry name" value="ARM REPEAT SUPERFAMILY PROTEIN"/>
    <property type="match status" value="1"/>
</dbReference>